<feature type="compositionally biased region" description="Basic and acidic residues" evidence="1">
    <location>
        <begin position="1"/>
        <end position="12"/>
    </location>
</feature>
<feature type="region of interest" description="Disordered" evidence="1">
    <location>
        <begin position="1"/>
        <end position="35"/>
    </location>
</feature>
<name>A0A8S5V1W3_9CAUD</name>
<feature type="compositionally biased region" description="Basic and acidic residues" evidence="1">
    <location>
        <begin position="1342"/>
        <end position="1356"/>
    </location>
</feature>
<dbReference type="EMBL" id="BK016182">
    <property type="protein sequence ID" value="DAG00705.1"/>
    <property type="molecule type" value="Genomic_DNA"/>
</dbReference>
<feature type="compositionally biased region" description="Basic and acidic residues" evidence="1">
    <location>
        <begin position="18"/>
        <end position="35"/>
    </location>
</feature>
<protein>
    <submittedName>
        <fullName evidence="2">Uncharacterized protein</fullName>
    </submittedName>
</protein>
<accession>A0A8S5V1W3</accession>
<feature type="region of interest" description="Disordered" evidence="1">
    <location>
        <begin position="1334"/>
        <end position="1356"/>
    </location>
</feature>
<sequence length="3174" mass="359885">MAEEQKKTEEQKPASTKEVMDDAKKPKEPKKGSIEHLNDIIKDTQMSLPEVSDFEAGAIDTRIYEELAKQMGSNLDAAVFYREDPPLEHVGVDKVRGLAMVSLPPSAFRIEEEDLHAGFVDGDTLYADLRKANVKDPELLAFLTKGQQNMRAWLAQEKTNSEDVYDVNNVKDENYSLDYDMGFRFLFYDAPEVYHWSVIYATDVIKTTYGEAVNKYNAFVTKAHDVSTVGFGNKWARNLDSDECTIAQVAEFDNRWIEVNEKLTTKRFGGLYPYDNSKKINGRVPVFGLSADGTEYSLLETAYAAANEVVHMIKTAKEVRAVIDINGSSKQDQTTSYPKNFMSFPGDSLLANYVNTINQRLLSFQDPTIFKETGINMYGLEHYRRNLAVIYVKQGESWINLNKYIISKNHHVSILKYSDFTNPNLKPWSYEFDRKVWADAVWNVTNQLDKRHEIQNKAFGTQNITPGLTSIADWTCTLGDVTLFVPPISISTVTQANSQNIPLMRAKGSANIENAKPDRLLQLELYFNEDRGINGQSVTVETNSSDKKKQITYYMNGFRSLLSEFHFVPYMPIENKYINETLDIDAVCFEAISVATVPNYPKLLKVTLLLREFDYQAFMPQVPKHREIEGGEVVKYRNYFSKTINYDLLRWYYQRPLLLGNELHDKQYPIFSKDFMKRTLFANRSALMPVDTLNPRIDFYVPDEAKLIKLEKIRQTYTKTNKKTPNAYRPSPADKALFSEANRVFTTLKGKYFANEIKNFSSNKTSQYEFLSDAGNKLTKYLNQFNIQAYYDIVEPNIDVINKLKDAGSFILTGGDAKPTVDFNNPKSTRLIIHIKPTTQYNSLEDSLLLRQQFASTLTNAGSSNMAENAQNLDNGHPVDTDIYNSIFKNEEFSLSLIVKENDGKLSLDYYPYDTDSKFLEYCASQFSRLGTNDDTYNALSGNEQQYEEYEDSEFERLTSIDYRLYLKDVLVQGLTANFSNTYANMSVDTHRGQAPQYMGGQDATLTFSVMTYDQATVDAFDKIPKIIAYFKKKYPNALPSYPFRIESEFTKLIGVYEVIVDQVAISTVPNYPGLFQIKVSLRQTDRTLRNRFAVYKQFSIENYASNLATAQKAAQAALSYFDIDANLSKAELYPDLQLPTIKELGEMGFEFIRYKNPGNQVFVDPDFYFCYHETLFSELLRDVVLMDSKMLQLYKEADENGKPLDKTVEMTAFDDTGRGVEYSRSGGMNIASNGGLALALDKKEWDLTTQKINDLKKEENDIRLRLVKHGVNTGQWKIGKNASVSFMEPYYSWMYYHLKDDADWNNTGKKEAEKSVKDAKRIDQTEKDLEAVGGFAPTSGMDDKQKKDYQDQKDKGTENALKSVLVDSVDTFMNIADDALKFLSTIAIEEENQDKVLLQHFYNLIVETKSVQQSTFSDWQDKINSTLNKFVAAAVLSGVDSDLSTEKQQELGKQFIAFTATKKSANDSVLDQAAKNQQAYSMMLAGMDPNGSPSNDDNLSKNKFNLRSTKYLYEQAKLSYDLDKDKDFWRYGSIVEMGVFGIPCFTEEEFKSNPLLNIMNIDFAARKKKFADKKYTFLDSDHYYFIDPYYQTSDYSETMAYMKGCMTDYYYAKNAFLRNMLFWMCTLIKNNIMPNYMTDILFNNADGEVSAYEYMKDMDLSKDIQEKNVNTMKNFVKDNQEKFVNGKLFVCYSLTALAKDNDFIKKITTRNYNSLNATTHKVLTPALSVTAPLEDSDMILRRLLFALVPAGIIEKVEELGVDISNNNPISQIERDYSQKLELEANSKANLPRRVRDSFLDMIQTDVRGRMLRGFPTFQVMFIDEGLTSGFWKMHDSFYSTNAISSIQIVKSKNIAADTAIIQINNAFQNILAEYDSDGDNDNYVQQLQNGLAALNNWYDSIFNPRTFVRNAQQKQDMIPERASIKLVAGARIHIRMGYSADAAKLPPMFNGMITEIIGGDVVNITAQSDGIELSNPIREDNYGDRIKNRGVHYFQDSPYGKSFGGVSPRVLISSFLTSQDQNSFSKVFRENNWNVLSRVFSKNPFGIYHFGDAYYRDIFANGEPVQNIYEVTNDGSAHYYNSRINNGILDSLNPLSDGNRIITEQGQERQEDTWAINQLANTFGLGTQSGHQYIDIKTQGRTVWDILQFSASAEPTYIGAVTNFGFRSTAFLGKPDWYFAYKYIKQGKDYNITEKRKPYSQFHMYWSDHDIMSNQIQTNINKVATVAKGLYNFEDVKKSTPDVYLDRDIYPEYQRSVVVDTWLHARTQINTSSDNTFTIDSEIGSLDNYATTTGLVMSIPGAALGSEGGFLGMTAGGAAGFGIGTLIEKGVKSLASWAVTNWFPPEFGGSEHNHEKTARNMTISRLKRSVEQIYSGNLVVYGDPSVKPHDRIAIIDEPNSMTGQAKVRDVVHMMSVTTGFVTTITPDAIVDPLNDMTTKEVNMSFMSTAARYTTYAMGLYNLSRALLVQALYDDFVGAVVRSEGWFAERYADKIQGLIENNKNPLYKLESYRARKQIALDKIDEQIKNLQSKKVAGTLTHAENEKITMQLRNLLARREKISSISKIGKIQAAIGDAHKSSREYMLQHLNDWIKTNTEFELAKKQTAEKFASLMSEEIKKAKDDYYKAASQKGREKYIHEETDKLFKSLDKNKKAKSIEVDAPVFDENGNAVLDENNKQKTTKKTIKLNKGKKNASKELQKLYEKQFNKEYDIILRNKEMTLRKAIQKVEAITNRISLVNNTEKGAKILDEIKDVLSTSKTITPDKITEISNDVLKTGGLGSKVEAFASSFLGKRIVGILGKGLRIAGSPLVILGSFVLGRWGDMIKDFIDNYKVLCVTPLLKRGMPFIPAWGGNSGTIFMSPTWGQRGPMLDLMDNLFNYRVTKTGNATADAWEYAKMSGSWLLNALLGGGPGEAMEKYALQTDNMMKANDQGGQVTYTMTDNYVSSLFQYGDIRTMSQIVNVNDKTIKAEKELSRANAKMFMHPFDMTIFNDTTLLRPLVPVPGPEFEIFKQTKFFVVRHEKALFNNERPNTVEFNIEQGGRFIKVVGIKGKDGSGNEILDANILHPYALNTLRKIIFTAEQELSYKGTADFNTYINKVSSDYITLSSCYLFGTDKLYPGSGFGFTLIGHGESAINLDKILSALQGAGEIEYTSDDSSDDIIYKVNVNIPKL</sequence>
<proteinExistence type="predicted"/>
<reference evidence="2" key="1">
    <citation type="journal article" date="2021" name="Proc. Natl. Acad. Sci. U.S.A.">
        <title>A Catalog of Tens of Thousands of Viruses from Human Metagenomes Reveals Hidden Associations with Chronic Diseases.</title>
        <authorList>
            <person name="Tisza M.J."/>
            <person name="Buck C.B."/>
        </authorList>
    </citation>
    <scope>NUCLEOTIDE SEQUENCE</scope>
    <source>
        <strain evidence="2">CtJ2i1</strain>
    </source>
</reference>
<evidence type="ECO:0000313" key="2">
    <source>
        <dbReference type="EMBL" id="DAG00705.1"/>
    </source>
</evidence>
<evidence type="ECO:0000256" key="1">
    <source>
        <dbReference type="SAM" id="MobiDB-lite"/>
    </source>
</evidence>
<organism evidence="2">
    <name type="scientific">Myoviridae sp. ctJ2i1</name>
    <dbReference type="NCBI Taxonomy" id="2825079"/>
    <lineage>
        <taxon>Viruses</taxon>
        <taxon>Duplodnaviria</taxon>
        <taxon>Heunggongvirae</taxon>
        <taxon>Uroviricota</taxon>
        <taxon>Caudoviricetes</taxon>
    </lineage>
</organism>